<name>A0ABQ6MF55_9STRA</name>
<keyword evidence="1" id="KW-0812">Transmembrane</keyword>
<gene>
    <name evidence="2" type="ORF">TeGR_g7978</name>
</gene>
<evidence type="ECO:0000313" key="3">
    <source>
        <dbReference type="Proteomes" id="UP001165060"/>
    </source>
</evidence>
<accession>A0ABQ6MF55</accession>
<organism evidence="2 3">
    <name type="scientific">Tetraparma gracilis</name>
    <dbReference type="NCBI Taxonomy" id="2962635"/>
    <lineage>
        <taxon>Eukaryota</taxon>
        <taxon>Sar</taxon>
        <taxon>Stramenopiles</taxon>
        <taxon>Ochrophyta</taxon>
        <taxon>Bolidophyceae</taxon>
        <taxon>Parmales</taxon>
        <taxon>Triparmaceae</taxon>
        <taxon>Tetraparma</taxon>
    </lineage>
</organism>
<keyword evidence="3" id="KW-1185">Reference proteome</keyword>
<feature type="transmembrane region" description="Helical" evidence="1">
    <location>
        <begin position="273"/>
        <end position="290"/>
    </location>
</feature>
<feature type="transmembrane region" description="Helical" evidence="1">
    <location>
        <begin position="222"/>
        <end position="240"/>
    </location>
</feature>
<keyword evidence="1" id="KW-1133">Transmembrane helix</keyword>
<feature type="transmembrane region" description="Helical" evidence="1">
    <location>
        <begin position="151"/>
        <end position="176"/>
    </location>
</feature>
<proteinExistence type="predicted"/>
<feature type="transmembrane region" description="Helical" evidence="1">
    <location>
        <begin position="79"/>
        <end position="101"/>
    </location>
</feature>
<dbReference type="EMBL" id="BRYB01004057">
    <property type="protein sequence ID" value="GMI24967.1"/>
    <property type="molecule type" value="Genomic_DNA"/>
</dbReference>
<comment type="caution">
    <text evidence="2">The sequence shown here is derived from an EMBL/GenBank/DDBJ whole genome shotgun (WGS) entry which is preliminary data.</text>
</comment>
<reference evidence="2 3" key="1">
    <citation type="journal article" date="2023" name="Commun. Biol.">
        <title>Genome analysis of Parmales, the sister group of diatoms, reveals the evolutionary specialization of diatoms from phago-mixotrophs to photoautotrophs.</title>
        <authorList>
            <person name="Ban H."/>
            <person name="Sato S."/>
            <person name="Yoshikawa S."/>
            <person name="Yamada K."/>
            <person name="Nakamura Y."/>
            <person name="Ichinomiya M."/>
            <person name="Sato N."/>
            <person name="Blanc-Mathieu R."/>
            <person name="Endo H."/>
            <person name="Kuwata A."/>
            <person name="Ogata H."/>
        </authorList>
    </citation>
    <scope>NUCLEOTIDE SEQUENCE [LARGE SCALE GENOMIC DNA]</scope>
</reference>
<protein>
    <submittedName>
        <fullName evidence="2">Uncharacterized protein</fullName>
    </submittedName>
</protein>
<feature type="transmembrane region" description="Helical" evidence="1">
    <location>
        <begin position="305"/>
        <end position="331"/>
    </location>
</feature>
<keyword evidence="1" id="KW-0472">Membrane</keyword>
<feature type="transmembrane region" description="Helical" evidence="1">
    <location>
        <begin position="113"/>
        <end position="131"/>
    </location>
</feature>
<dbReference type="Proteomes" id="UP001165060">
    <property type="component" value="Unassembled WGS sequence"/>
</dbReference>
<evidence type="ECO:0000313" key="2">
    <source>
        <dbReference type="EMBL" id="GMI24967.1"/>
    </source>
</evidence>
<sequence length="363" mass="39785">MEDEFHTYSSYNCTPEDGYSTDILICYRVTEDNTTGLMYANATGDEYRCGCNRLFPQDGPLCDDNSGMEASFIVATGGFGIQTMIGLWQFFRIATGFYILVSNPAKKDKKFDTVTITAGLLVFGALWTSGMCLNFCMRTAGIFSDTIFDTLLFFFPLALLFVCQSMNGLASAWLDVAIKSDKMNGGASVKKYEGLKLFLKVFVVLLFVFTIFLWAINRVASVTLLANLVSFIMTIALRIGGSRIVAMLEKGAAGSGDKKSAGVAKAMKQTYSIMIWSQPMIIFAGAWYTMDYQATINTGERQYRGLGIACSTVMMTCCLQITIFAMIDFVYKVRVNGLKKVEGTTDLMKSSVATSTASSIGSP</sequence>
<feature type="transmembrane region" description="Helical" evidence="1">
    <location>
        <begin position="197"/>
        <end position="216"/>
    </location>
</feature>
<evidence type="ECO:0000256" key="1">
    <source>
        <dbReference type="SAM" id="Phobius"/>
    </source>
</evidence>